<protein>
    <submittedName>
        <fullName evidence="1">Uncharacterized protein</fullName>
    </submittedName>
</protein>
<name>A0A0S4L6U1_9BACT</name>
<dbReference type="EMBL" id="CZQA01000001">
    <property type="protein sequence ID" value="CUS31611.1"/>
    <property type="molecule type" value="Genomic_DNA"/>
</dbReference>
<dbReference type="Proteomes" id="UP000199032">
    <property type="component" value="Unassembled WGS sequence"/>
</dbReference>
<gene>
    <name evidence="1" type="ORF">COMA1_10186</name>
</gene>
<dbReference type="AlphaFoldDB" id="A0A0S4L6U1"/>
<keyword evidence="2" id="KW-1185">Reference proteome</keyword>
<reference evidence="1 2" key="1">
    <citation type="submission" date="2015-10" db="EMBL/GenBank/DDBJ databases">
        <authorList>
            <person name="Gilbert D.G."/>
        </authorList>
    </citation>
    <scope>NUCLEOTIDE SEQUENCE [LARGE SCALE GENOMIC DNA]</scope>
    <source>
        <strain evidence="1">COMA1</strain>
    </source>
</reference>
<dbReference type="RefSeq" id="WP_090742452.1">
    <property type="nucleotide sequence ID" value="NZ_CZQA01000001.1"/>
</dbReference>
<organism evidence="1 2">
    <name type="scientific">Candidatus Nitrospira nitrosa</name>
    <dbReference type="NCBI Taxonomy" id="1742972"/>
    <lineage>
        <taxon>Bacteria</taxon>
        <taxon>Pseudomonadati</taxon>
        <taxon>Nitrospirota</taxon>
        <taxon>Nitrospiria</taxon>
        <taxon>Nitrospirales</taxon>
        <taxon>Nitrospiraceae</taxon>
        <taxon>Nitrospira</taxon>
    </lineage>
</organism>
<proteinExistence type="predicted"/>
<accession>A0A0S4L6U1</accession>
<evidence type="ECO:0000313" key="2">
    <source>
        <dbReference type="Proteomes" id="UP000199032"/>
    </source>
</evidence>
<evidence type="ECO:0000313" key="1">
    <source>
        <dbReference type="EMBL" id="CUS31611.1"/>
    </source>
</evidence>
<sequence length="82" mass="9326">MPLSIAESKDKTKVFNEIKTNWAPQVASKNWTETTFNFTPPADHWLLTLKTLSKVKVDVKWESGFKVYLLGTLEKGGGSKRR</sequence>